<dbReference type="KEGG" id="ttf:THTE_1010"/>
<evidence type="ECO:0000313" key="2">
    <source>
        <dbReference type="Proteomes" id="UP000215086"/>
    </source>
</evidence>
<dbReference type="Proteomes" id="UP000215086">
    <property type="component" value="Chromosome"/>
</dbReference>
<evidence type="ECO:0000313" key="1">
    <source>
        <dbReference type="EMBL" id="ASV73612.1"/>
    </source>
</evidence>
<dbReference type="SUPFAM" id="SSF48208">
    <property type="entry name" value="Six-hairpin glycosidases"/>
    <property type="match status" value="1"/>
</dbReference>
<proteinExistence type="predicted"/>
<keyword evidence="2" id="KW-1185">Reference proteome</keyword>
<accession>A0A286RCC1</accession>
<dbReference type="AlphaFoldDB" id="A0A286RCC1"/>
<reference evidence="1 2" key="1">
    <citation type="journal article" name="Front. Microbiol.">
        <title>Sugar Metabolism of the First Thermophilic Planctomycete Thermogutta terrifontis: Comparative Genomic and Transcriptomic Approaches.</title>
        <authorList>
            <person name="Elcheninov A.G."/>
            <person name="Menzel P."/>
            <person name="Gudbergsdottir S.R."/>
            <person name="Slesarev A.I."/>
            <person name="Kadnikov V.V."/>
            <person name="Krogh A."/>
            <person name="Bonch-Osmolovskaya E.A."/>
            <person name="Peng X."/>
            <person name="Kublanov I.V."/>
        </authorList>
    </citation>
    <scope>NUCLEOTIDE SEQUENCE [LARGE SCALE GENOMIC DNA]</scope>
    <source>
        <strain evidence="1 2">R1</strain>
    </source>
</reference>
<dbReference type="InterPro" id="IPR008928">
    <property type="entry name" value="6-hairpin_glycosidase_sf"/>
</dbReference>
<gene>
    <name evidence="1" type="ORF">THTE_1010</name>
</gene>
<name>A0A286RCC1_9BACT</name>
<organism evidence="1 2">
    <name type="scientific">Thermogutta terrifontis</name>
    <dbReference type="NCBI Taxonomy" id="1331910"/>
    <lineage>
        <taxon>Bacteria</taxon>
        <taxon>Pseudomonadati</taxon>
        <taxon>Planctomycetota</taxon>
        <taxon>Planctomycetia</taxon>
        <taxon>Pirellulales</taxon>
        <taxon>Thermoguttaceae</taxon>
        <taxon>Thermogutta</taxon>
    </lineage>
</organism>
<sequence length="871" mass="96839">MNLQRKEPLMKSPFLAALLLMVGLPICVCGEPSPPTWPSLPVPRIRGETIDITFDADTGGFQAINQCRLSVRDGVLVVESFGEDPYLARPLSIPADACEVIVELRTTVATGGAVYWTCGRSSQWGEDKVRHFPLQADGLWHEYRVEIVTPGGLKQLRLDPGVAPGVYEIRRVRVTTMKILDVAVGEITVTEKSVRFNLINKTPTLVWVITGNGKVQIPAKDQRVVEVPRRRDRVLEGVAIEIQLPEPGQSLQRVVWIYEDSLSADWTTVPGDLPGGYQLEISPPDNAARIRRGQETVVAIAPIVAPAAVEGPGFITRVPKLSISNQGDNVALVGEGVRVQIHIHNGEIAFNLEATGSAGDEVEGPVVRPVGLLQQGLFAGLEYLGKGERSSSTLDIETEEHVRFAPDPIKVTMPLMAFVTDRTGVALSWDDMHLQPVYATPNVFDGTTDHRMALRGHRINAVLRVGDARLEEQILWAVARKGLPDLPEPPRGRDAQRDLCLWALTEGPIHNENGWGHCVEPNWVRRFHVDMVSTIWRLSGKLPEVPELVPGGAHLPDEAAWFLTGRAEQWLQMTQNQVESILRQQREDGSFRYQGPYQKGHFEDTASGYCGRFAVLLLDAAYFTGNRRALEAGIKTLEYMKRFRTPRGAQTWELSLHTPDILASAHLVHAYVRGYQLTGNKEYLELARRWALTGIPFVYLWGEYPVMLYATVPVYGATNWRAPNWIGLPVQWCGLVYAYSLTLLAPYDNTLDWHHLAEGILIAGEQMQVPREEGDYAGLLPDSFHIRLQRRQGPFINPCALVNLRLALDGKPHRLEVAANEAHRVVSPFPVKLEGHQAVIHAQAGTRYQIVVDGQRFISVDSRGTDVVPLD</sequence>
<dbReference type="EMBL" id="CP018477">
    <property type="protein sequence ID" value="ASV73612.1"/>
    <property type="molecule type" value="Genomic_DNA"/>
</dbReference>
<dbReference type="GO" id="GO:0005975">
    <property type="term" value="P:carbohydrate metabolic process"/>
    <property type="evidence" value="ECO:0007669"/>
    <property type="project" value="InterPro"/>
</dbReference>
<protein>
    <submittedName>
        <fullName evidence="1">Uncharacterized protein</fullName>
    </submittedName>
</protein>